<gene>
    <name evidence="1" type="ORF">GJ746_24695</name>
</gene>
<protein>
    <submittedName>
        <fullName evidence="1">Uncharacterized protein</fullName>
    </submittedName>
</protein>
<dbReference type="OrthoDB" id="7068487at2"/>
<name>A0A6B8MR72_KLEOX</name>
<proteinExistence type="predicted"/>
<reference evidence="1 2" key="1">
    <citation type="submission" date="2019-11" db="EMBL/GenBank/DDBJ databases">
        <title>Isolation and Application of One Kind of P-Hydroxybenzoic Acid Degrading Bacterium in Mitigating Cropping Obstacle of Cucumber.</title>
        <authorList>
            <person name="Wu F."/>
            <person name="An Y."/>
        </authorList>
    </citation>
    <scope>NUCLEOTIDE SEQUENCE [LARGE SCALE GENOMIC DNA]</scope>
    <source>
        <strain evidence="1 2">P620</strain>
    </source>
</reference>
<accession>A0A6B8MR72</accession>
<evidence type="ECO:0000313" key="2">
    <source>
        <dbReference type="Proteomes" id="UP000427108"/>
    </source>
</evidence>
<organism evidence="1 2">
    <name type="scientific">Klebsiella oxytoca</name>
    <dbReference type="NCBI Taxonomy" id="571"/>
    <lineage>
        <taxon>Bacteria</taxon>
        <taxon>Pseudomonadati</taxon>
        <taxon>Pseudomonadota</taxon>
        <taxon>Gammaproteobacteria</taxon>
        <taxon>Enterobacterales</taxon>
        <taxon>Enterobacteriaceae</taxon>
        <taxon>Klebsiella/Raoultella group</taxon>
        <taxon>Klebsiella</taxon>
    </lineage>
</organism>
<evidence type="ECO:0000313" key="1">
    <source>
        <dbReference type="EMBL" id="QGN40315.1"/>
    </source>
</evidence>
<dbReference type="RefSeq" id="WP_154682521.1">
    <property type="nucleotide sequence ID" value="NZ_CP046115.1"/>
</dbReference>
<dbReference type="AlphaFoldDB" id="A0A6B8MR72"/>
<dbReference type="EMBL" id="CP046115">
    <property type="protein sequence ID" value="QGN40315.1"/>
    <property type="molecule type" value="Genomic_DNA"/>
</dbReference>
<dbReference type="Proteomes" id="UP000427108">
    <property type="component" value="Chromosome"/>
</dbReference>
<sequence>MTMIKAQRMMVLPEGEPYKQITKTYETNLLPTPGMFIQDSMWHESLEISKVVCQFDEDCYYILLPELKINSPESVELEKEVLAMHGWSVFP</sequence>